<gene>
    <name evidence="1" type="ORF">PS467_13370</name>
</gene>
<accession>A0ABY9UWJ3</accession>
<organism evidence="1 2">
    <name type="scientific">Streptomyces luomodiensis</name>
    <dbReference type="NCBI Taxonomy" id="3026192"/>
    <lineage>
        <taxon>Bacteria</taxon>
        <taxon>Bacillati</taxon>
        <taxon>Actinomycetota</taxon>
        <taxon>Actinomycetes</taxon>
        <taxon>Kitasatosporales</taxon>
        <taxon>Streptomycetaceae</taxon>
        <taxon>Streptomyces</taxon>
    </lineage>
</organism>
<protein>
    <submittedName>
        <fullName evidence="1">Uncharacterized protein</fullName>
    </submittedName>
</protein>
<dbReference type="EMBL" id="CP117522">
    <property type="protein sequence ID" value="WNE96254.1"/>
    <property type="molecule type" value="Genomic_DNA"/>
</dbReference>
<proteinExistence type="predicted"/>
<dbReference type="RefSeq" id="WP_311035458.1">
    <property type="nucleotide sequence ID" value="NZ_CP117522.1"/>
</dbReference>
<evidence type="ECO:0000313" key="1">
    <source>
        <dbReference type="EMBL" id="WNE96254.1"/>
    </source>
</evidence>
<sequence>MANLRKQVDMRHCIGRIFEPLMKVLPPGQGRHHAVATRQPMDCVDTQTLQLPRVRQTPSEPVLRGEDMELVRPYLVAHERQKAVPPVELLCAPHGMAVVR</sequence>
<dbReference type="Proteomes" id="UP001305606">
    <property type="component" value="Chromosome"/>
</dbReference>
<name>A0ABY9UWJ3_9ACTN</name>
<reference evidence="1 2" key="1">
    <citation type="submission" date="2023-02" db="EMBL/GenBank/DDBJ databases">
        <title>Streptomyces sp. SCA4-21 with antifungal activity against Fusarium oxysporum f. sp. cubense, Streptomyces sp. SCA2-17 with antifungal activity against Fusarium oxysporum f. sp. cubense.</title>
        <authorList>
            <person name="Qi D."/>
        </authorList>
    </citation>
    <scope>NUCLEOTIDE SEQUENCE [LARGE SCALE GENOMIC DNA]</scope>
    <source>
        <strain evidence="1 2">SCA4-21</strain>
    </source>
</reference>
<keyword evidence="2" id="KW-1185">Reference proteome</keyword>
<evidence type="ECO:0000313" key="2">
    <source>
        <dbReference type="Proteomes" id="UP001305606"/>
    </source>
</evidence>